<keyword evidence="5" id="KW-0630">Potassium</keyword>
<dbReference type="Pfam" id="PF00108">
    <property type="entry name" value="Thiolase_N"/>
    <property type="match status" value="1"/>
</dbReference>
<dbReference type="GO" id="GO:0003988">
    <property type="term" value="F:acetyl-CoA C-acyltransferase activity"/>
    <property type="evidence" value="ECO:0007669"/>
    <property type="project" value="UniProtKB-EC"/>
</dbReference>
<dbReference type="AlphaFoldDB" id="A0A5N6Y5M1"/>
<evidence type="ECO:0000256" key="8">
    <source>
        <dbReference type="PIRSR" id="PIRSR000429-1"/>
    </source>
</evidence>
<evidence type="ECO:0000256" key="5">
    <source>
        <dbReference type="ARBA" id="ARBA00022958"/>
    </source>
</evidence>
<dbReference type="OrthoDB" id="5404651at2759"/>
<proteinExistence type="inferred from homology"/>
<keyword evidence="6 9" id="KW-0012">Acyltransferase</keyword>
<dbReference type="PANTHER" id="PTHR43853:SF10">
    <property type="entry name" value="ACETYL-COA C-ACETYLTRANSFERASE"/>
    <property type="match status" value="1"/>
</dbReference>
<dbReference type="InterPro" id="IPR016039">
    <property type="entry name" value="Thiolase-like"/>
</dbReference>
<dbReference type="Pfam" id="PF02803">
    <property type="entry name" value="Thiolase_C"/>
    <property type="match status" value="1"/>
</dbReference>
<dbReference type="InterPro" id="IPR050215">
    <property type="entry name" value="Thiolase-like_sf_Thiolase"/>
</dbReference>
<feature type="domain" description="Thiolase N-terminal" evidence="10">
    <location>
        <begin position="31"/>
        <end position="266"/>
    </location>
</feature>
<dbReference type="InterPro" id="IPR002155">
    <property type="entry name" value="Thiolase"/>
</dbReference>
<evidence type="ECO:0000256" key="1">
    <source>
        <dbReference type="ARBA" id="ARBA00001958"/>
    </source>
</evidence>
<comment type="catalytic activity">
    <reaction evidence="7">
        <text>an acyl-CoA + acetyl-CoA = a 3-oxoacyl-CoA + CoA</text>
        <dbReference type="Rhea" id="RHEA:21564"/>
        <dbReference type="ChEBI" id="CHEBI:57287"/>
        <dbReference type="ChEBI" id="CHEBI:57288"/>
        <dbReference type="ChEBI" id="CHEBI:58342"/>
        <dbReference type="ChEBI" id="CHEBI:90726"/>
        <dbReference type="EC" id="2.3.1.16"/>
    </reaction>
</comment>
<evidence type="ECO:0000256" key="3">
    <source>
        <dbReference type="ARBA" id="ARBA00010982"/>
    </source>
</evidence>
<dbReference type="Proteomes" id="UP000325558">
    <property type="component" value="Unassembled WGS sequence"/>
</dbReference>
<sequence>MAAQRLDAVVAQLSPSKAHLESIVAKHPDDIVITLAVRTAFTKARKGGFNDTSLDHLSYSLLKQVIERSRIDPALINDICFANCWDPQAVNKSRAAMLAAGFPYTSTASAVNRFCASGLKAVQDIANQIREGSIEIGVALGVELMPQGPAGDCGLSEEVLRNVDAVDCLQPMIQTSENVARDFNISRLAQHQYAAESFRRAEIAKRPTGQLETITIIKDEGPRYGTTVEALSKLRPALPQFGDTTTAGNASQTTDGAAAVLLMKRSKALQLGQPILGKFVGATVAGVPPRIMGIGPTAAIPRILSRFGLGTNDIDLYEINEAFASMAVYCVESLGLDRQKLNPRGGAIALGHPLAATGTRQIVTALSEARRTKKRVLLTSMCVGSGQGMASLVVNEQL</sequence>
<evidence type="ECO:0000259" key="11">
    <source>
        <dbReference type="Pfam" id="PF02803"/>
    </source>
</evidence>
<dbReference type="SUPFAM" id="SSF53901">
    <property type="entry name" value="Thiolase-like"/>
    <property type="match status" value="1"/>
</dbReference>
<comment type="cofactor">
    <cofactor evidence="1">
        <name>K(+)</name>
        <dbReference type="ChEBI" id="CHEBI:29103"/>
    </cofactor>
</comment>
<keyword evidence="4 9" id="KW-0808">Transferase</keyword>
<dbReference type="InterPro" id="IPR020616">
    <property type="entry name" value="Thiolase_N"/>
</dbReference>
<comment type="similarity">
    <text evidence="3 9">Belongs to the thiolase-like superfamily. Thiolase family.</text>
</comment>
<dbReference type="PROSITE" id="PS00737">
    <property type="entry name" value="THIOLASE_2"/>
    <property type="match status" value="1"/>
</dbReference>
<feature type="active site" description="Proton acceptor" evidence="8">
    <location>
        <position position="352"/>
    </location>
</feature>
<evidence type="ECO:0000256" key="7">
    <source>
        <dbReference type="ARBA" id="ARBA00047605"/>
    </source>
</evidence>
<comment type="pathway">
    <text evidence="2">Lipid metabolism; fatty acid metabolism.</text>
</comment>
<dbReference type="CDD" id="cd00751">
    <property type="entry name" value="thiolase"/>
    <property type="match status" value="1"/>
</dbReference>
<dbReference type="EMBL" id="ML737145">
    <property type="protein sequence ID" value="KAE8340752.1"/>
    <property type="molecule type" value="Genomic_DNA"/>
</dbReference>
<dbReference type="GO" id="GO:0005777">
    <property type="term" value="C:peroxisome"/>
    <property type="evidence" value="ECO:0007669"/>
    <property type="project" value="TreeGrafter"/>
</dbReference>
<evidence type="ECO:0000256" key="9">
    <source>
        <dbReference type="RuleBase" id="RU003557"/>
    </source>
</evidence>
<gene>
    <name evidence="12" type="ORF">BDV24DRAFT_163971</name>
</gene>
<dbReference type="PIRSF" id="PIRSF000429">
    <property type="entry name" value="Ac-CoA_Ac_transf"/>
    <property type="match status" value="1"/>
</dbReference>
<evidence type="ECO:0000256" key="6">
    <source>
        <dbReference type="ARBA" id="ARBA00023315"/>
    </source>
</evidence>
<dbReference type="PANTHER" id="PTHR43853">
    <property type="entry name" value="3-KETOACYL-COA THIOLASE, PEROXISOMAL"/>
    <property type="match status" value="1"/>
</dbReference>
<dbReference type="GO" id="GO:0010124">
    <property type="term" value="P:phenylacetate catabolic process"/>
    <property type="evidence" value="ECO:0007669"/>
    <property type="project" value="TreeGrafter"/>
</dbReference>
<evidence type="ECO:0000259" key="10">
    <source>
        <dbReference type="Pfam" id="PF00108"/>
    </source>
</evidence>
<evidence type="ECO:0008006" key="13">
    <source>
        <dbReference type="Google" id="ProtNLM"/>
    </source>
</evidence>
<evidence type="ECO:0000256" key="2">
    <source>
        <dbReference type="ARBA" id="ARBA00004872"/>
    </source>
</evidence>
<organism evidence="12">
    <name type="scientific">Aspergillus arachidicola</name>
    <dbReference type="NCBI Taxonomy" id="656916"/>
    <lineage>
        <taxon>Eukaryota</taxon>
        <taxon>Fungi</taxon>
        <taxon>Dikarya</taxon>
        <taxon>Ascomycota</taxon>
        <taxon>Pezizomycotina</taxon>
        <taxon>Eurotiomycetes</taxon>
        <taxon>Eurotiomycetidae</taxon>
        <taxon>Eurotiales</taxon>
        <taxon>Aspergillaceae</taxon>
        <taxon>Aspergillus</taxon>
        <taxon>Aspergillus subgen. Circumdati</taxon>
    </lineage>
</organism>
<dbReference type="NCBIfam" id="TIGR01930">
    <property type="entry name" value="AcCoA-C-Actrans"/>
    <property type="match status" value="1"/>
</dbReference>
<dbReference type="InterPro" id="IPR020613">
    <property type="entry name" value="Thiolase_CS"/>
</dbReference>
<feature type="domain" description="Thiolase C-terminal" evidence="11">
    <location>
        <begin position="275"/>
        <end position="393"/>
    </location>
</feature>
<name>A0A5N6Y5M1_9EURO</name>
<dbReference type="InterPro" id="IPR020617">
    <property type="entry name" value="Thiolase_C"/>
</dbReference>
<protein>
    <recommendedName>
        <fullName evidence="13">3-ketoacyl-CoA thiolase</fullName>
    </recommendedName>
</protein>
<dbReference type="GO" id="GO:0006635">
    <property type="term" value="P:fatty acid beta-oxidation"/>
    <property type="evidence" value="ECO:0007669"/>
    <property type="project" value="TreeGrafter"/>
</dbReference>
<feature type="active site" description="Acyl-thioester intermediate" evidence="8">
    <location>
        <position position="115"/>
    </location>
</feature>
<evidence type="ECO:0000256" key="4">
    <source>
        <dbReference type="ARBA" id="ARBA00022679"/>
    </source>
</evidence>
<dbReference type="PROSITE" id="PS00098">
    <property type="entry name" value="THIOLASE_1"/>
    <property type="match status" value="1"/>
</dbReference>
<dbReference type="Gene3D" id="3.40.47.10">
    <property type="match status" value="2"/>
</dbReference>
<accession>A0A5N6Y5M1</accession>
<dbReference type="InterPro" id="IPR020615">
    <property type="entry name" value="Thiolase_acyl_enz_int_AS"/>
</dbReference>
<feature type="active site" description="Proton acceptor" evidence="8">
    <location>
        <position position="382"/>
    </location>
</feature>
<reference evidence="12" key="1">
    <citation type="submission" date="2019-04" db="EMBL/GenBank/DDBJ databases">
        <title>Friends and foes A comparative genomics study of 23 Aspergillus species from section Flavi.</title>
        <authorList>
            <consortium name="DOE Joint Genome Institute"/>
            <person name="Kjaerbolling I."/>
            <person name="Vesth T."/>
            <person name="Frisvad J.C."/>
            <person name="Nybo J.L."/>
            <person name="Theobald S."/>
            <person name="Kildgaard S."/>
            <person name="Isbrandt T."/>
            <person name="Kuo A."/>
            <person name="Sato A."/>
            <person name="Lyhne E.K."/>
            <person name="Kogle M.E."/>
            <person name="Wiebenga A."/>
            <person name="Kun R.S."/>
            <person name="Lubbers R.J."/>
            <person name="Makela M.R."/>
            <person name="Barry K."/>
            <person name="Chovatia M."/>
            <person name="Clum A."/>
            <person name="Daum C."/>
            <person name="Haridas S."/>
            <person name="He G."/>
            <person name="LaButti K."/>
            <person name="Lipzen A."/>
            <person name="Mondo S."/>
            <person name="Riley R."/>
            <person name="Salamov A."/>
            <person name="Simmons B.A."/>
            <person name="Magnuson J.K."/>
            <person name="Henrissat B."/>
            <person name="Mortensen U.H."/>
            <person name="Larsen T.O."/>
            <person name="Devries R.P."/>
            <person name="Grigoriev I.V."/>
            <person name="Machida M."/>
            <person name="Baker S.E."/>
            <person name="Andersen M.R."/>
        </authorList>
    </citation>
    <scope>NUCLEOTIDE SEQUENCE</scope>
    <source>
        <strain evidence="12">CBS 117612</strain>
    </source>
</reference>
<evidence type="ECO:0000313" key="12">
    <source>
        <dbReference type="EMBL" id="KAE8340752.1"/>
    </source>
</evidence>